<accession>A0A0C3HXR7</accession>
<dbReference type="InterPro" id="IPR054710">
    <property type="entry name" value="Tri101-like_N"/>
</dbReference>
<dbReference type="InterPro" id="IPR023213">
    <property type="entry name" value="CAT-like_dom_sf"/>
</dbReference>
<dbReference type="OrthoDB" id="1862401at2759"/>
<protein>
    <recommendedName>
        <fullName evidence="2">Trichothecene 3-O-acetyltransferase-like N-terminal domain-containing protein</fullName>
    </recommendedName>
</protein>
<dbReference type="InterPro" id="IPR050317">
    <property type="entry name" value="Plant_Fungal_Acyltransferase"/>
</dbReference>
<keyword evidence="4" id="KW-1185">Reference proteome</keyword>
<keyword evidence="1" id="KW-0808">Transferase</keyword>
<gene>
    <name evidence="3" type="ORF">OIDMADRAFT_174593</name>
</gene>
<sequence>MANEKELGPLGQLTPTYTLITLGFPLEDESQQAPVVATLEKAAEDIIQVYPWLAGQVISEGFGDSSTGTYKIVRYEPHEASSRFIHVKDCTDLCPSYADLVKARAPCSMLDGSILSPAYGFGNMYPIDVVKPVCIMQANFVKGGLLLTICTFHCVMDANGNDQFICQFAGLCHGEKPSEEYIHWANADPHTIVPPLKPGQEPLSLEHIRKQSELSTTGSTWPPPPSEGLWRSFRIPRASISALKAEASKLCSPDSDIKYISANDAVSTFLWIRIAAARSAHLPKDSNTALLRAVNGRRKVDPPIHEGYMGHAVMCCSTSVPLKEALTEPLSALAIKVRRDLGQINDHAMRSFFRLLQTEKDKTTINYGARMNLEADIMLTSWVAQKLYDASFGDILGKPDFVMRPKLPDALSLCYLMPQSRQGDIDAVMALSNQDFEALQADAKWREFVEFLG</sequence>
<organism evidence="3 4">
    <name type="scientific">Oidiodendron maius (strain Zn)</name>
    <dbReference type="NCBI Taxonomy" id="913774"/>
    <lineage>
        <taxon>Eukaryota</taxon>
        <taxon>Fungi</taxon>
        <taxon>Dikarya</taxon>
        <taxon>Ascomycota</taxon>
        <taxon>Pezizomycotina</taxon>
        <taxon>Leotiomycetes</taxon>
        <taxon>Leotiomycetes incertae sedis</taxon>
        <taxon>Myxotrichaceae</taxon>
        <taxon>Oidiodendron</taxon>
    </lineage>
</organism>
<dbReference type="InParanoid" id="A0A0C3HXR7"/>
<dbReference type="Pfam" id="PF22664">
    <property type="entry name" value="TRI-like_N"/>
    <property type="match status" value="1"/>
</dbReference>
<dbReference type="Gene3D" id="3.30.559.10">
    <property type="entry name" value="Chloramphenicol acetyltransferase-like domain"/>
    <property type="match status" value="2"/>
</dbReference>
<dbReference type="EMBL" id="KN832870">
    <property type="protein sequence ID" value="KIN07655.1"/>
    <property type="molecule type" value="Genomic_DNA"/>
</dbReference>
<dbReference type="HOGENOM" id="CLU_026450_5_0_1"/>
<feature type="domain" description="Trichothecene 3-O-acetyltransferase-like N-terminal" evidence="2">
    <location>
        <begin position="17"/>
        <end position="172"/>
    </location>
</feature>
<dbReference type="Proteomes" id="UP000054321">
    <property type="component" value="Unassembled WGS sequence"/>
</dbReference>
<dbReference type="GO" id="GO:0016747">
    <property type="term" value="F:acyltransferase activity, transferring groups other than amino-acyl groups"/>
    <property type="evidence" value="ECO:0007669"/>
    <property type="project" value="TreeGrafter"/>
</dbReference>
<evidence type="ECO:0000256" key="1">
    <source>
        <dbReference type="ARBA" id="ARBA00022679"/>
    </source>
</evidence>
<reference evidence="4" key="2">
    <citation type="submission" date="2015-01" db="EMBL/GenBank/DDBJ databases">
        <title>Evolutionary Origins and Diversification of the Mycorrhizal Mutualists.</title>
        <authorList>
            <consortium name="DOE Joint Genome Institute"/>
            <consortium name="Mycorrhizal Genomics Consortium"/>
            <person name="Kohler A."/>
            <person name="Kuo A."/>
            <person name="Nagy L.G."/>
            <person name="Floudas D."/>
            <person name="Copeland A."/>
            <person name="Barry K.W."/>
            <person name="Cichocki N."/>
            <person name="Veneault-Fourrey C."/>
            <person name="LaButti K."/>
            <person name="Lindquist E.A."/>
            <person name="Lipzen A."/>
            <person name="Lundell T."/>
            <person name="Morin E."/>
            <person name="Murat C."/>
            <person name="Riley R."/>
            <person name="Ohm R."/>
            <person name="Sun H."/>
            <person name="Tunlid A."/>
            <person name="Henrissat B."/>
            <person name="Grigoriev I.V."/>
            <person name="Hibbett D.S."/>
            <person name="Martin F."/>
        </authorList>
    </citation>
    <scope>NUCLEOTIDE SEQUENCE [LARGE SCALE GENOMIC DNA]</scope>
    <source>
        <strain evidence="4">Zn</strain>
    </source>
</reference>
<reference evidence="3 4" key="1">
    <citation type="submission" date="2014-04" db="EMBL/GenBank/DDBJ databases">
        <authorList>
            <consortium name="DOE Joint Genome Institute"/>
            <person name="Kuo A."/>
            <person name="Martino E."/>
            <person name="Perotto S."/>
            <person name="Kohler A."/>
            <person name="Nagy L.G."/>
            <person name="Floudas D."/>
            <person name="Copeland A."/>
            <person name="Barry K.W."/>
            <person name="Cichocki N."/>
            <person name="Veneault-Fourrey C."/>
            <person name="LaButti K."/>
            <person name="Lindquist E.A."/>
            <person name="Lipzen A."/>
            <person name="Lundell T."/>
            <person name="Morin E."/>
            <person name="Murat C."/>
            <person name="Sun H."/>
            <person name="Tunlid A."/>
            <person name="Henrissat B."/>
            <person name="Grigoriev I.V."/>
            <person name="Hibbett D.S."/>
            <person name="Martin F."/>
            <person name="Nordberg H.P."/>
            <person name="Cantor M.N."/>
            <person name="Hua S.X."/>
        </authorList>
    </citation>
    <scope>NUCLEOTIDE SEQUENCE [LARGE SCALE GENOMIC DNA]</scope>
    <source>
        <strain evidence="3 4">Zn</strain>
    </source>
</reference>
<dbReference type="PANTHER" id="PTHR31642:SF310">
    <property type="entry name" value="FATTY ALCOHOL:CAFFEOYL-COA ACYLTRANSFERASE"/>
    <property type="match status" value="1"/>
</dbReference>
<proteinExistence type="predicted"/>
<evidence type="ECO:0000313" key="3">
    <source>
        <dbReference type="EMBL" id="KIN07655.1"/>
    </source>
</evidence>
<evidence type="ECO:0000259" key="2">
    <source>
        <dbReference type="Pfam" id="PF22664"/>
    </source>
</evidence>
<dbReference type="STRING" id="913774.A0A0C3HXR7"/>
<evidence type="ECO:0000313" key="4">
    <source>
        <dbReference type="Proteomes" id="UP000054321"/>
    </source>
</evidence>
<name>A0A0C3HXR7_OIDMZ</name>
<dbReference type="PANTHER" id="PTHR31642">
    <property type="entry name" value="TRICHOTHECENE 3-O-ACETYLTRANSFERASE"/>
    <property type="match status" value="1"/>
</dbReference>
<dbReference type="AlphaFoldDB" id="A0A0C3HXR7"/>